<dbReference type="Proteomes" id="UP000298652">
    <property type="component" value="Chromosome 8"/>
</dbReference>
<feature type="chain" id="PRO_5020641596" evidence="1">
    <location>
        <begin position="24"/>
        <end position="48"/>
    </location>
</feature>
<gene>
    <name evidence="2" type="ORF">SEVIR_8G166650v2</name>
</gene>
<evidence type="ECO:0000313" key="2">
    <source>
        <dbReference type="EMBL" id="TKW01228.1"/>
    </source>
</evidence>
<dbReference type="Gramene" id="TKW01228">
    <property type="protein sequence ID" value="TKW01228"/>
    <property type="gene ID" value="SEVIR_8G166650v2"/>
</dbReference>
<reference evidence="2" key="1">
    <citation type="submission" date="2019-03" db="EMBL/GenBank/DDBJ databases">
        <title>WGS assembly of Setaria viridis.</title>
        <authorList>
            <person name="Huang P."/>
            <person name="Jenkins J."/>
            <person name="Grimwood J."/>
            <person name="Barry K."/>
            <person name="Healey A."/>
            <person name="Mamidi S."/>
            <person name="Sreedasyam A."/>
            <person name="Shu S."/>
            <person name="Feldman M."/>
            <person name="Wu J."/>
            <person name="Yu Y."/>
            <person name="Chen C."/>
            <person name="Johnson J."/>
            <person name="Rokhsar D."/>
            <person name="Baxter I."/>
            <person name="Schmutz J."/>
            <person name="Brutnell T."/>
            <person name="Kellogg E."/>
        </authorList>
    </citation>
    <scope>NUCLEOTIDE SEQUENCE [LARGE SCALE GENOMIC DNA]</scope>
</reference>
<dbReference type="EMBL" id="CM016559">
    <property type="protein sequence ID" value="TKW01228.1"/>
    <property type="molecule type" value="Genomic_DNA"/>
</dbReference>
<organism evidence="2 3">
    <name type="scientific">Setaria viridis</name>
    <name type="common">Green bristlegrass</name>
    <name type="synonym">Setaria italica subsp. viridis</name>
    <dbReference type="NCBI Taxonomy" id="4556"/>
    <lineage>
        <taxon>Eukaryota</taxon>
        <taxon>Viridiplantae</taxon>
        <taxon>Streptophyta</taxon>
        <taxon>Embryophyta</taxon>
        <taxon>Tracheophyta</taxon>
        <taxon>Spermatophyta</taxon>
        <taxon>Magnoliopsida</taxon>
        <taxon>Liliopsida</taxon>
        <taxon>Poales</taxon>
        <taxon>Poaceae</taxon>
        <taxon>PACMAD clade</taxon>
        <taxon>Panicoideae</taxon>
        <taxon>Panicodae</taxon>
        <taxon>Paniceae</taxon>
        <taxon>Cenchrinae</taxon>
        <taxon>Setaria</taxon>
    </lineage>
</organism>
<protein>
    <submittedName>
        <fullName evidence="2">Uncharacterized protein</fullName>
    </submittedName>
</protein>
<dbReference type="AlphaFoldDB" id="A0A4U6TG45"/>
<proteinExistence type="predicted"/>
<evidence type="ECO:0000313" key="3">
    <source>
        <dbReference type="Proteomes" id="UP000298652"/>
    </source>
</evidence>
<accession>A0A4U6TG45</accession>
<feature type="signal peptide" evidence="1">
    <location>
        <begin position="1"/>
        <end position="23"/>
    </location>
</feature>
<evidence type="ECO:0000256" key="1">
    <source>
        <dbReference type="SAM" id="SignalP"/>
    </source>
</evidence>
<name>A0A4U6TG45_SETVI</name>
<sequence>MWCMLLLLRRWCMVLLLHPRISSVHVHVETIFIGSSTLVPQGWLAAEK</sequence>
<keyword evidence="3" id="KW-1185">Reference proteome</keyword>
<keyword evidence="1" id="KW-0732">Signal</keyword>